<dbReference type="STRING" id="659014.SAMN04487996_103378"/>
<keyword evidence="4" id="KW-0472">Membrane</keyword>
<evidence type="ECO:0000259" key="6">
    <source>
        <dbReference type="Pfam" id="PF07980"/>
    </source>
</evidence>
<evidence type="ECO:0000256" key="5">
    <source>
        <dbReference type="ARBA" id="ARBA00023237"/>
    </source>
</evidence>
<comment type="subcellular location">
    <subcellularLocation>
        <location evidence="1">Cell outer membrane</location>
    </subcellularLocation>
</comment>
<keyword evidence="9" id="KW-1185">Reference proteome</keyword>
<evidence type="ECO:0000256" key="4">
    <source>
        <dbReference type="ARBA" id="ARBA00023136"/>
    </source>
</evidence>
<feature type="domain" description="RagB/SusD" evidence="6">
    <location>
        <begin position="377"/>
        <end position="477"/>
    </location>
</feature>
<dbReference type="SUPFAM" id="SSF48452">
    <property type="entry name" value="TPR-like"/>
    <property type="match status" value="1"/>
</dbReference>
<comment type="similarity">
    <text evidence="2">Belongs to the SusD family.</text>
</comment>
<dbReference type="AlphaFoldDB" id="A0A1G7A9B0"/>
<name>A0A1G7A9B0_9BACT</name>
<keyword evidence="5" id="KW-0998">Cell outer membrane</keyword>
<gene>
    <name evidence="8" type="ORF">SAMN04487996_103378</name>
</gene>
<dbReference type="EMBL" id="FNAN01000003">
    <property type="protein sequence ID" value="SDE11351.1"/>
    <property type="molecule type" value="Genomic_DNA"/>
</dbReference>
<evidence type="ECO:0000259" key="7">
    <source>
        <dbReference type="Pfam" id="PF14322"/>
    </source>
</evidence>
<dbReference type="InterPro" id="IPR011990">
    <property type="entry name" value="TPR-like_helical_dom_sf"/>
</dbReference>
<dbReference type="Pfam" id="PF14322">
    <property type="entry name" value="SusD-like_3"/>
    <property type="match status" value="1"/>
</dbReference>
<dbReference type="Pfam" id="PF07980">
    <property type="entry name" value="SusD_RagB"/>
    <property type="match status" value="1"/>
</dbReference>
<protein>
    <submittedName>
        <fullName evidence="8">SusD family protein</fullName>
    </submittedName>
</protein>
<dbReference type="GO" id="GO:0009279">
    <property type="term" value="C:cell outer membrane"/>
    <property type="evidence" value="ECO:0007669"/>
    <property type="project" value="UniProtKB-SubCell"/>
</dbReference>
<dbReference type="InterPro" id="IPR033985">
    <property type="entry name" value="SusD-like_N"/>
</dbReference>
<organism evidence="8 9">
    <name type="scientific">Dyadobacter soli</name>
    <dbReference type="NCBI Taxonomy" id="659014"/>
    <lineage>
        <taxon>Bacteria</taxon>
        <taxon>Pseudomonadati</taxon>
        <taxon>Bacteroidota</taxon>
        <taxon>Cytophagia</taxon>
        <taxon>Cytophagales</taxon>
        <taxon>Spirosomataceae</taxon>
        <taxon>Dyadobacter</taxon>
    </lineage>
</organism>
<evidence type="ECO:0000256" key="2">
    <source>
        <dbReference type="ARBA" id="ARBA00006275"/>
    </source>
</evidence>
<evidence type="ECO:0000313" key="8">
    <source>
        <dbReference type="EMBL" id="SDE11351.1"/>
    </source>
</evidence>
<keyword evidence="3" id="KW-0732">Signal</keyword>
<evidence type="ECO:0000256" key="1">
    <source>
        <dbReference type="ARBA" id="ARBA00004442"/>
    </source>
</evidence>
<evidence type="ECO:0000256" key="3">
    <source>
        <dbReference type="ARBA" id="ARBA00022729"/>
    </source>
</evidence>
<proteinExistence type="inferred from homology"/>
<reference evidence="9" key="1">
    <citation type="submission" date="2016-10" db="EMBL/GenBank/DDBJ databases">
        <authorList>
            <person name="Varghese N."/>
            <person name="Submissions S."/>
        </authorList>
    </citation>
    <scope>NUCLEOTIDE SEQUENCE [LARGE SCALE GENOMIC DNA]</scope>
    <source>
        <strain evidence="9">DSM 25329</strain>
    </source>
</reference>
<dbReference type="Gene3D" id="1.25.40.390">
    <property type="match status" value="1"/>
</dbReference>
<dbReference type="Proteomes" id="UP000198748">
    <property type="component" value="Unassembled WGS sequence"/>
</dbReference>
<evidence type="ECO:0000313" key="9">
    <source>
        <dbReference type="Proteomes" id="UP000198748"/>
    </source>
</evidence>
<sequence length="517" mass="58107">MQVSACKNDDFFDLERPVQSPWTKLSEFDRAVVGPYAWLFSKGDWGNVYNYWYLYKNAIADDVAWATPGDGTWGWYRDTEANKAWTDDIFNTSYSAISSVNDAIQFVDDAGGTPFPNMTAEDKQYNLDRIVGELYFIRGFAYYMLATTFCTAYVPGGPNDAKQIPLRVKKATDYQDASNPKMGTVQEIWDQILADFEKAQQLLPERFVTGKMHASYQAGRANKFAAAAMLSRAHFAMGNYPKALEFASFVIDKNGGDYDLSEDPIQAFNKSTLARGKETIMYIPSYDITFGKQNLHSTCFSNMFQKTVCTWTATHMDYQTLKRIGWMQNAKTDTTIGIAARRDKRFSQLCFVREPANVPTAQRVPGRFYETRVNLTWRTIVADKAARGPGAGYTNVPQIRLAEMYLTRAICAFKAGDKKQAAADLNIVRKRAWDARVAGVAYESSGSLATEGNITEQMISDERLIEMFCEGDRIDYLRALKTAVGNGDRGSGTTPYTSQAFVWPVPVVEKSLNQGYQ</sequence>
<feature type="domain" description="SusD-like N-terminal" evidence="7">
    <location>
        <begin position="78"/>
        <end position="232"/>
    </location>
</feature>
<dbReference type="InterPro" id="IPR012944">
    <property type="entry name" value="SusD_RagB_dom"/>
</dbReference>
<accession>A0A1G7A9B0</accession>